<dbReference type="GO" id="GO:0016042">
    <property type="term" value="P:lipid catabolic process"/>
    <property type="evidence" value="ECO:0007669"/>
    <property type="project" value="InterPro"/>
</dbReference>
<dbReference type="Pfam" id="PF03583">
    <property type="entry name" value="LIP"/>
    <property type="match status" value="1"/>
</dbReference>
<comment type="caution">
    <text evidence="2">The sequence shown here is derived from an EMBL/GenBank/DDBJ whole genome shotgun (WGS) entry which is preliminary data.</text>
</comment>
<keyword evidence="3" id="KW-1185">Reference proteome</keyword>
<reference evidence="2 3" key="1">
    <citation type="submission" date="2018-11" db="EMBL/GenBank/DDBJ databases">
        <title>Rhodococcus spongicola sp. nov. and Rhodococcus xishaensis sp. nov. from marine sponges.</title>
        <authorList>
            <person name="Li L."/>
            <person name="Lin H.W."/>
        </authorList>
    </citation>
    <scope>NUCLEOTIDE SEQUENCE [LARGE SCALE GENOMIC DNA]</scope>
    <source>
        <strain evidence="2 3">LHW51113</strain>
    </source>
</reference>
<feature type="compositionally biased region" description="Gly residues" evidence="1">
    <location>
        <begin position="34"/>
        <end position="43"/>
    </location>
</feature>
<protein>
    <submittedName>
        <fullName evidence="2">Lipase</fullName>
    </submittedName>
</protein>
<organism evidence="2 3">
    <name type="scientific">Rhodococcus xishaensis</name>
    <dbReference type="NCBI Taxonomy" id="2487364"/>
    <lineage>
        <taxon>Bacteria</taxon>
        <taxon>Bacillati</taxon>
        <taxon>Actinomycetota</taxon>
        <taxon>Actinomycetes</taxon>
        <taxon>Mycobacteriales</taxon>
        <taxon>Nocardiaceae</taxon>
        <taxon>Rhodococcus</taxon>
    </lineage>
</organism>
<gene>
    <name evidence="2" type="ORF">EGT50_11395</name>
</gene>
<dbReference type="Proteomes" id="UP000283479">
    <property type="component" value="Unassembled WGS sequence"/>
</dbReference>
<dbReference type="PANTHER" id="PTHR34853">
    <property type="match status" value="1"/>
</dbReference>
<dbReference type="AlphaFoldDB" id="A0A3S3B352"/>
<evidence type="ECO:0000313" key="3">
    <source>
        <dbReference type="Proteomes" id="UP000283479"/>
    </source>
</evidence>
<dbReference type="PANTHER" id="PTHR34853:SF1">
    <property type="entry name" value="LIPASE 5"/>
    <property type="match status" value="1"/>
</dbReference>
<dbReference type="EMBL" id="RKLO01000004">
    <property type="protein sequence ID" value="RVW02028.1"/>
    <property type="molecule type" value="Genomic_DNA"/>
</dbReference>
<dbReference type="InterPro" id="IPR005152">
    <property type="entry name" value="Lipase_secreted"/>
</dbReference>
<dbReference type="GO" id="GO:0004806">
    <property type="term" value="F:triacylglycerol lipase activity"/>
    <property type="evidence" value="ECO:0007669"/>
    <property type="project" value="InterPro"/>
</dbReference>
<dbReference type="SUPFAM" id="SSF53474">
    <property type="entry name" value="alpha/beta-Hydrolases"/>
    <property type="match status" value="1"/>
</dbReference>
<dbReference type="OrthoDB" id="4502978at2"/>
<feature type="region of interest" description="Disordered" evidence="1">
    <location>
        <begin position="22"/>
        <end position="65"/>
    </location>
</feature>
<dbReference type="Gene3D" id="3.40.50.1820">
    <property type="entry name" value="alpha/beta hydrolase"/>
    <property type="match status" value="1"/>
</dbReference>
<feature type="compositionally biased region" description="Low complexity" evidence="1">
    <location>
        <begin position="23"/>
        <end position="33"/>
    </location>
</feature>
<proteinExistence type="predicted"/>
<name>A0A3S3B352_9NOCA</name>
<evidence type="ECO:0000256" key="1">
    <source>
        <dbReference type="SAM" id="MobiDB-lite"/>
    </source>
</evidence>
<dbReference type="InterPro" id="IPR029058">
    <property type="entry name" value="AB_hydrolase_fold"/>
</dbReference>
<sequence length="485" mass="50629">MVVTMLAVILVIGGGAIGGGSTGTAAAQSIGSTGSAGGEGSVGTGSWTDGTGSDGTASNGTTSVTGSLGTASYARSPLGSWMPGVVGSLISEPDLDPPGLETLRAEMMPSPLGEPFFDEYPPGLDAMENGEVIETRDVTPVARQLLSEPVREVRQFKVKTTDAADEPSFATATLIVPAAPWPGPGPRPVVVNNVPINGLGRACTPSYTLAHGITPSTNPYERLRPVTTQAEQRGYAVLITDHEGPRMAYGEPIVAGRAILDTIRGMRNLYPAEFGDSKLALTGYSGGSIATHGAVKLIDSYAPELADDIVGAALGGLPADFEMLGRTMNGNLASGYFLAALFGVMREHPETLPLINDLGQRLLISSLKDQCISDLALLGVLHIPVEALANVKSALNTPVAHDIYTDLKMEDLKSGTPLYIFHGGQEFWVPVLGARNLFDEQCGYGVDTVYRQVPGEHIIAPFTGTPGAFDWIDARLAGEPAPSDC</sequence>
<evidence type="ECO:0000313" key="2">
    <source>
        <dbReference type="EMBL" id="RVW02028.1"/>
    </source>
</evidence>
<dbReference type="Gene3D" id="1.10.260.130">
    <property type="match status" value="1"/>
</dbReference>
<accession>A0A3S3B352</accession>
<feature type="compositionally biased region" description="Low complexity" evidence="1">
    <location>
        <begin position="44"/>
        <end position="63"/>
    </location>
</feature>